<dbReference type="Proteomes" id="UP000318081">
    <property type="component" value="Chromosome"/>
</dbReference>
<feature type="transmembrane region" description="Helical" evidence="1">
    <location>
        <begin position="269"/>
        <end position="293"/>
    </location>
</feature>
<feature type="transmembrane region" description="Helical" evidence="1">
    <location>
        <begin position="199"/>
        <end position="220"/>
    </location>
</feature>
<evidence type="ECO:0000259" key="2">
    <source>
        <dbReference type="Pfam" id="PF01970"/>
    </source>
</evidence>
<name>A0ABX5XP94_9BACT</name>
<proteinExistence type="predicted"/>
<evidence type="ECO:0000313" key="3">
    <source>
        <dbReference type="EMBL" id="QDV83651.1"/>
    </source>
</evidence>
<sequence length="507" mass="52873">MDPALLQAAGDVFGRADVWLIIVAAAFYGIFVGAIPGLTATMAVALFVPVAYWLDPVAAIGAIVTMVACAIFAGDIPTVLLRIPGTPASAAYADEAYRLSEKGLAQQVLSVSLTCSVIGGIIGAILLMVLGSQLAAVASWFSVTEYFWLYLIGLSCCVLVVPAGARWKAMLSLILGILLSTVGLSAVHLEPRFTFHSVALYQGISFIPAMIGLFGLSEVFANLSQAKRGDSGACAVAPAVSFGTIIGASRSALVTRLVKRRSGTVRSSLMGVLIGMLPGAGADIASWVTFAAAKRGRDSKADRESIDAIGDATTANSAALAGGWIPTLVFGIPGDSITAIVIGVLLMKNVTPGPAIFESQPSLVYGIYLVFLIANLVMLPVGFLAIRLGLRLVRIPKQILLPIIVLFCVTGSYALNASLFDVGIMLAMGLVGFVLNRRGFPLGPVVLGLVLGGPLEERLIQSLTASGGNPLGLLNRPIAVVLAIVTAFIIASILRRSIQELRRRESA</sequence>
<dbReference type="RefSeq" id="WP_145210771.1">
    <property type="nucleotide sequence ID" value="NZ_CP036432.1"/>
</dbReference>
<feature type="transmembrane region" description="Helical" evidence="1">
    <location>
        <begin position="402"/>
        <end position="435"/>
    </location>
</feature>
<feature type="transmembrane region" description="Helical" evidence="1">
    <location>
        <begin position="147"/>
        <end position="165"/>
    </location>
</feature>
<gene>
    <name evidence="3" type="ORF">TBK1r_25930</name>
</gene>
<feature type="transmembrane region" description="Helical" evidence="1">
    <location>
        <begin position="53"/>
        <end position="73"/>
    </location>
</feature>
<dbReference type="PANTHER" id="PTHR35342:SF5">
    <property type="entry name" value="TRICARBOXYLIC TRANSPORT PROTEIN"/>
    <property type="match status" value="1"/>
</dbReference>
<dbReference type="EMBL" id="CP036432">
    <property type="protein sequence ID" value="QDV83651.1"/>
    <property type="molecule type" value="Genomic_DNA"/>
</dbReference>
<feature type="transmembrane region" description="Helical" evidence="1">
    <location>
        <begin position="324"/>
        <end position="347"/>
    </location>
</feature>
<dbReference type="InterPro" id="IPR002823">
    <property type="entry name" value="DUF112_TM"/>
</dbReference>
<keyword evidence="1" id="KW-0812">Transmembrane</keyword>
<accession>A0ABX5XP94</accession>
<dbReference type="PANTHER" id="PTHR35342">
    <property type="entry name" value="TRICARBOXYLIC TRANSPORT PROTEIN"/>
    <property type="match status" value="1"/>
</dbReference>
<keyword evidence="1" id="KW-0472">Membrane</keyword>
<dbReference type="Pfam" id="PF01970">
    <property type="entry name" value="TctA"/>
    <property type="match status" value="1"/>
</dbReference>
<reference evidence="3 4" key="1">
    <citation type="submission" date="2019-02" db="EMBL/GenBank/DDBJ databases">
        <title>Deep-cultivation of Planctomycetes and their phenomic and genomic characterization uncovers novel biology.</title>
        <authorList>
            <person name="Wiegand S."/>
            <person name="Jogler M."/>
            <person name="Boedeker C."/>
            <person name="Pinto D."/>
            <person name="Vollmers J."/>
            <person name="Rivas-Marin E."/>
            <person name="Kohn T."/>
            <person name="Peeters S.H."/>
            <person name="Heuer A."/>
            <person name="Rast P."/>
            <person name="Oberbeckmann S."/>
            <person name="Bunk B."/>
            <person name="Jeske O."/>
            <person name="Meyerdierks A."/>
            <person name="Storesund J.E."/>
            <person name="Kallscheuer N."/>
            <person name="Luecker S."/>
            <person name="Lage O.M."/>
            <person name="Pohl T."/>
            <person name="Merkel B.J."/>
            <person name="Hornburger P."/>
            <person name="Mueller R.-W."/>
            <person name="Bruemmer F."/>
            <person name="Labrenz M."/>
            <person name="Spormann A.M."/>
            <person name="Op den Camp H."/>
            <person name="Overmann J."/>
            <person name="Amann R."/>
            <person name="Jetten M.S.M."/>
            <person name="Mascher T."/>
            <person name="Medema M.H."/>
            <person name="Devos D.P."/>
            <person name="Kaster A.-K."/>
            <person name="Ovreas L."/>
            <person name="Rohde M."/>
            <person name="Galperin M.Y."/>
            <person name="Jogler C."/>
        </authorList>
    </citation>
    <scope>NUCLEOTIDE SEQUENCE [LARGE SCALE GENOMIC DNA]</scope>
    <source>
        <strain evidence="3 4">TBK1r</strain>
    </source>
</reference>
<feature type="transmembrane region" description="Helical" evidence="1">
    <location>
        <begin position="170"/>
        <end position="187"/>
    </location>
</feature>
<keyword evidence="4" id="KW-1185">Reference proteome</keyword>
<keyword evidence="1" id="KW-1133">Transmembrane helix</keyword>
<evidence type="ECO:0000313" key="4">
    <source>
        <dbReference type="Proteomes" id="UP000318081"/>
    </source>
</evidence>
<organism evidence="3 4">
    <name type="scientific">Stieleria magnilauensis</name>
    <dbReference type="NCBI Taxonomy" id="2527963"/>
    <lineage>
        <taxon>Bacteria</taxon>
        <taxon>Pseudomonadati</taxon>
        <taxon>Planctomycetota</taxon>
        <taxon>Planctomycetia</taxon>
        <taxon>Pirellulales</taxon>
        <taxon>Pirellulaceae</taxon>
        <taxon>Stieleria</taxon>
    </lineage>
</organism>
<feature type="transmembrane region" description="Helical" evidence="1">
    <location>
        <begin position="18"/>
        <end position="47"/>
    </location>
</feature>
<feature type="transmembrane region" description="Helical" evidence="1">
    <location>
        <begin position="367"/>
        <end position="390"/>
    </location>
</feature>
<feature type="transmembrane region" description="Helical" evidence="1">
    <location>
        <begin position="232"/>
        <end position="249"/>
    </location>
</feature>
<feature type="transmembrane region" description="Helical" evidence="1">
    <location>
        <begin position="108"/>
        <end position="141"/>
    </location>
</feature>
<protein>
    <submittedName>
        <fullName evidence="3">Tripartite tricarboxylate transporter TctA family protein</fullName>
    </submittedName>
</protein>
<feature type="domain" description="DUF112" evidence="2">
    <location>
        <begin position="20"/>
        <end position="447"/>
    </location>
</feature>
<evidence type="ECO:0000256" key="1">
    <source>
        <dbReference type="SAM" id="Phobius"/>
    </source>
</evidence>
<feature type="transmembrane region" description="Helical" evidence="1">
    <location>
        <begin position="473"/>
        <end position="494"/>
    </location>
</feature>